<reference evidence="5 6" key="1">
    <citation type="submission" date="2019-05" db="EMBL/GenBank/DDBJ databases">
        <authorList>
            <person name="Farhan Ul Haque M."/>
        </authorList>
    </citation>
    <scope>NUCLEOTIDE SEQUENCE [LARGE SCALE GENOMIC DNA]</scope>
    <source>
        <strain evidence="5">2</strain>
    </source>
</reference>
<dbReference type="PANTHER" id="PTHR32494:SF5">
    <property type="entry name" value="ALLANTOATE AMIDOHYDROLASE"/>
    <property type="match status" value="1"/>
</dbReference>
<protein>
    <submittedName>
        <fullName evidence="5">Hydrolase MSMEG_3995/MSMEI_3903 (Modular protein)</fullName>
        <ecNumber evidence="5">3.5.-.-</ecNumber>
    </submittedName>
</protein>
<dbReference type="EC" id="3.5.-.-" evidence="5"/>
<dbReference type="SUPFAM" id="SSF55031">
    <property type="entry name" value="Bacterial exopeptidase dimerisation domain"/>
    <property type="match status" value="1"/>
</dbReference>
<dbReference type="Proteomes" id="UP000485880">
    <property type="component" value="Unassembled WGS sequence"/>
</dbReference>
<dbReference type="NCBIfam" id="NF006772">
    <property type="entry name" value="PRK09290.2-1"/>
    <property type="match status" value="1"/>
</dbReference>
<accession>A0A8B6M3E6</accession>
<dbReference type="InterPro" id="IPR002933">
    <property type="entry name" value="Peptidase_M20"/>
</dbReference>
<feature type="domain" description="Aminoglycoside phosphotransferase" evidence="3">
    <location>
        <begin position="490"/>
        <end position="694"/>
    </location>
</feature>
<gene>
    <name evidence="5" type="ORF">MPC4_100095</name>
</gene>
<dbReference type="InterPro" id="IPR011650">
    <property type="entry name" value="Peptidase_M20_dimer"/>
</dbReference>
<evidence type="ECO:0000259" key="3">
    <source>
        <dbReference type="Pfam" id="PF01636"/>
    </source>
</evidence>
<dbReference type="Gene3D" id="3.30.70.360">
    <property type="match status" value="1"/>
</dbReference>
<dbReference type="SUPFAM" id="SSF53187">
    <property type="entry name" value="Zn-dependent exopeptidases"/>
    <property type="match status" value="1"/>
</dbReference>
<dbReference type="Pfam" id="PF07687">
    <property type="entry name" value="M20_dimer"/>
    <property type="match status" value="1"/>
</dbReference>
<comment type="caution">
    <text evidence="5">The sequence shown here is derived from an EMBL/GenBank/DDBJ whole genome shotgun (WGS) entry which is preliminary data.</text>
</comment>
<dbReference type="Pfam" id="PF01636">
    <property type="entry name" value="APH"/>
    <property type="match status" value="1"/>
</dbReference>
<dbReference type="InterPro" id="IPR036264">
    <property type="entry name" value="Bact_exopeptidase_dim_dom"/>
</dbReference>
<keyword evidence="2 5" id="KW-0378">Hydrolase</keyword>
<dbReference type="EMBL" id="CABFMQ020000002">
    <property type="protein sequence ID" value="VTZ48652.1"/>
    <property type="molecule type" value="Genomic_DNA"/>
</dbReference>
<dbReference type="PANTHER" id="PTHR32494">
    <property type="entry name" value="ALLANTOATE DEIMINASE-RELATED"/>
    <property type="match status" value="1"/>
</dbReference>
<dbReference type="SUPFAM" id="SSF56112">
    <property type="entry name" value="Protein kinase-like (PK-like)"/>
    <property type="match status" value="1"/>
</dbReference>
<dbReference type="InterPro" id="IPR002575">
    <property type="entry name" value="Aminoglycoside_PTrfase"/>
</dbReference>
<dbReference type="Gene3D" id="3.90.1200.10">
    <property type="match status" value="1"/>
</dbReference>
<dbReference type="InterPro" id="IPR010158">
    <property type="entry name" value="Amidase_Cbmase"/>
</dbReference>
<dbReference type="Gene3D" id="3.40.630.10">
    <property type="entry name" value="Zn peptidases"/>
    <property type="match status" value="1"/>
</dbReference>
<dbReference type="CDD" id="cd03884">
    <property type="entry name" value="M20_bAS"/>
    <property type="match status" value="1"/>
</dbReference>
<organism evidence="5 6">
    <name type="scientific">Methylocella tundrae</name>
    <dbReference type="NCBI Taxonomy" id="227605"/>
    <lineage>
        <taxon>Bacteria</taxon>
        <taxon>Pseudomonadati</taxon>
        <taxon>Pseudomonadota</taxon>
        <taxon>Alphaproteobacteria</taxon>
        <taxon>Hyphomicrobiales</taxon>
        <taxon>Beijerinckiaceae</taxon>
        <taxon>Methylocella</taxon>
    </lineage>
</organism>
<comment type="similarity">
    <text evidence="1">Belongs to the peptidase M20 family.</text>
</comment>
<evidence type="ECO:0000259" key="4">
    <source>
        <dbReference type="Pfam" id="PF07687"/>
    </source>
</evidence>
<evidence type="ECO:0000256" key="2">
    <source>
        <dbReference type="ARBA" id="ARBA00022801"/>
    </source>
</evidence>
<dbReference type="NCBIfam" id="TIGR01879">
    <property type="entry name" value="hydantase"/>
    <property type="match status" value="1"/>
</dbReference>
<dbReference type="GO" id="GO:0016813">
    <property type="term" value="F:hydrolase activity, acting on carbon-nitrogen (but not peptide) bonds, in linear amidines"/>
    <property type="evidence" value="ECO:0007669"/>
    <property type="project" value="InterPro"/>
</dbReference>
<feature type="domain" description="Peptidase M20 dimerisation" evidence="4">
    <location>
        <begin position="222"/>
        <end position="319"/>
    </location>
</feature>
<dbReference type="Pfam" id="PF01546">
    <property type="entry name" value="Peptidase_M20"/>
    <property type="match status" value="1"/>
</dbReference>
<evidence type="ECO:0000256" key="1">
    <source>
        <dbReference type="ARBA" id="ARBA00006153"/>
    </source>
</evidence>
<name>A0A8B6M3E6_METTU</name>
<dbReference type="InterPro" id="IPR011009">
    <property type="entry name" value="Kinase-like_dom_sf"/>
</dbReference>
<dbReference type="AlphaFoldDB" id="A0A8B6M3E6"/>
<evidence type="ECO:0000313" key="6">
    <source>
        <dbReference type="Proteomes" id="UP000485880"/>
    </source>
</evidence>
<keyword evidence="6" id="KW-1185">Reference proteome</keyword>
<evidence type="ECO:0000313" key="5">
    <source>
        <dbReference type="EMBL" id="VTZ48652.1"/>
    </source>
</evidence>
<proteinExistence type="inferred from homology"/>
<sequence>MFETKSETAATPIINAGDLHHLMDEVSAIGGGPDGSMNRLSLSPEDAAARDWLVSFLQSEGLKVAVDRIGNIFGILDWAGPDAPTVMTGSHLDSQPNGGRFDGAYGVVAACAAVRAIKREVEASGLRPKANLIIVNWTNEEGARFQPSLLGSAVYAGEIDAAYALARRDGSGVSVGEALDAIQYLGEAAPKIPDAYIELHIEGAASLENAGLRFGVFSRYWGAVKYRLAFLGRQAHTGPTPMAERRDALLAAAHLITELKGMADRAGLELHTSVGRLEVSPNSPNVVPNEAVLFIELRSGSPEVLAAAERELELKISQSAERAGVMFEVRSIDRRKAGLMDEGLVRLAQDTARDFDEKALLLDTIGGHDAISMTAVCPSVVIAVPSVGGVMHHPSEFTSEPDRALGAQILAGMLWRFCVNGDVLAADNPSGALPMNAPADIKTVEERSLEAAIASAPEWAGLTFRYWRAAPAVISPTHRAVDSSCFAVDVGDAPQRLFVKILHQDLWPTVDPVNAFEAASIAAELGVTPSPRRFCEAQRATVFDRLDESWRTATMDDISGELILSKVIAAKKAINAGPRFARDWTIFDGIRQMRTDLEAAGAQAATDAWWMLDAVNDAERALSAAGWDIKPCHGDGLASNIMIGPSGAIQLVDFDNACNCDPYYDLGVLLNEAFAFEEEMLAGIEEFDGSVRPQALNRCRLYAIADDLYWGLWASLMNVVSARKGVEFLKYAQWRLLRCRMTIRDARFEDMLRHL</sequence>